<dbReference type="PROSITE" id="PS50088">
    <property type="entry name" value="ANK_REPEAT"/>
    <property type="match status" value="1"/>
</dbReference>
<name>A0ABD1D765_CULPP</name>
<dbReference type="Gene3D" id="1.25.40.20">
    <property type="entry name" value="Ankyrin repeat-containing domain"/>
    <property type="match status" value="1"/>
</dbReference>
<accession>A0ABD1D765</accession>
<protein>
    <submittedName>
        <fullName evidence="2">Uncharacterized protein</fullName>
    </submittedName>
</protein>
<sequence>MNSEPEQHSRILEATKRKDGTALTLLAGVPDINYQDQDDGRTYLHHAVEADNLEVAKHLLDHDAKNVKNKAEQTPLALANKLHHGCEIQHILQERFGLKSSAANKCALNVGNYAGFPFNRVKRSGQTEPFSKLQQHIKTIDIGRKIGKH</sequence>
<dbReference type="InterPro" id="IPR002110">
    <property type="entry name" value="Ankyrin_rpt"/>
</dbReference>
<dbReference type="InterPro" id="IPR036770">
    <property type="entry name" value="Ankyrin_rpt-contain_sf"/>
</dbReference>
<organism evidence="2 3">
    <name type="scientific">Culex pipiens pipiens</name>
    <name type="common">Northern house mosquito</name>
    <dbReference type="NCBI Taxonomy" id="38569"/>
    <lineage>
        <taxon>Eukaryota</taxon>
        <taxon>Metazoa</taxon>
        <taxon>Ecdysozoa</taxon>
        <taxon>Arthropoda</taxon>
        <taxon>Hexapoda</taxon>
        <taxon>Insecta</taxon>
        <taxon>Pterygota</taxon>
        <taxon>Neoptera</taxon>
        <taxon>Endopterygota</taxon>
        <taxon>Diptera</taxon>
        <taxon>Nematocera</taxon>
        <taxon>Culicoidea</taxon>
        <taxon>Culicidae</taxon>
        <taxon>Culicinae</taxon>
        <taxon>Culicini</taxon>
        <taxon>Culex</taxon>
        <taxon>Culex</taxon>
    </lineage>
</organism>
<dbReference type="SMART" id="SM00248">
    <property type="entry name" value="ANK"/>
    <property type="match status" value="1"/>
</dbReference>
<feature type="repeat" description="ANK" evidence="1">
    <location>
        <begin position="39"/>
        <end position="64"/>
    </location>
</feature>
<gene>
    <name evidence="2" type="ORF">pipiens_011212</name>
</gene>
<dbReference type="PROSITE" id="PS50297">
    <property type="entry name" value="ANK_REP_REGION"/>
    <property type="match status" value="1"/>
</dbReference>
<dbReference type="Pfam" id="PF12796">
    <property type="entry name" value="Ank_2"/>
    <property type="match status" value="1"/>
</dbReference>
<dbReference type="Proteomes" id="UP001562425">
    <property type="component" value="Unassembled WGS sequence"/>
</dbReference>
<keyword evidence="3" id="KW-1185">Reference proteome</keyword>
<dbReference type="AlphaFoldDB" id="A0ABD1D765"/>
<comment type="caution">
    <text evidence="2">The sequence shown here is derived from an EMBL/GenBank/DDBJ whole genome shotgun (WGS) entry which is preliminary data.</text>
</comment>
<reference evidence="2 3" key="1">
    <citation type="submission" date="2024-05" db="EMBL/GenBank/DDBJ databases">
        <title>Culex pipiens pipiens assembly and annotation.</title>
        <authorList>
            <person name="Alout H."/>
            <person name="Durand T."/>
        </authorList>
    </citation>
    <scope>NUCLEOTIDE SEQUENCE [LARGE SCALE GENOMIC DNA]</scope>
    <source>
        <strain evidence="2">HA-2024</strain>
        <tissue evidence="2">Whole body</tissue>
    </source>
</reference>
<evidence type="ECO:0000256" key="1">
    <source>
        <dbReference type="PROSITE-ProRule" id="PRU00023"/>
    </source>
</evidence>
<proteinExistence type="predicted"/>
<dbReference type="EMBL" id="JBEHCU010007132">
    <property type="protein sequence ID" value="KAL1395485.1"/>
    <property type="molecule type" value="Genomic_DNA"/>
</dbReference>
<evidence type="ECO:0000313" key="3">
    <source>
        <dbReference type="Proteomes" id="UP001562425"/>
    </source>
</evidence>
<dbReference type="SUPFAM" id="SSF48403">
    <property type="entry name" value="Ankyrin repeat"/>
    <property type="match status" value="1"/>
</dbReference>
<evidence type="ECO:0000313" key="2">
    <source>
        <dbReference type="EMBL" id="KAL1395485.1"/>
    </source>
</evidence>
<keyword evidence="1" id="KW-0040">ANK repeat</keyword>